<dbReference type="HOGENOM" id="CLU_174518_0_0_2"/>
<sequence length="110" mass="12881">MFETPHFITIDPHILRSINKSVLRKKVLFYLYSIYPNYDYLANISRRVRSDPTNVLGCLKGMGNRYNGSSSLIELGLVEVVEKDGYKYYRITDLGRKVVEYVREVYGDYI</sequence>
<dbReference type="Gene3D" id="1.10.10.10">
    <property type="entry name" value="Winged helix-like DNA-binding domain superfamily/Winged helix DNA-binding domain"/>
    <property type="match status" value="1"/>
</dbReference>
<dbReference type="RefSeq" id="WP_012965958.1">
    <property type="nucleotide sequence ID" value="NC_013849.1"/>
</dbReference>
<dbReference type="InterPro" id="IPR036390">
    <property type="entry name" value="WH_DNA-bd_sf"/>
</dbReference>
<dbReference type="eggNOG" id="arCOG03422">
    <property type="taxonomic scope" value="Archaea"/>
</dbReference>
<dbReference type="PaxDb" id="589924-Ferp_1464"/>
<organism evidence="1 2">
    <name type="scientific">Ferroglobus placidus (strain DSM 10642 / AEDII12DO)</name>
    <dbReference type="NCBI Taxonomy" id="589924"/>
    <lineage>
        <taxon>Archaea</taxon>
        <taxon>Methanobacteriati</taxon>
        <taxon>Methanobacteriota</taxon>
        <taxon>Archaeoglobi</taxon>
        <taxon>Archaeoglobales</taxon>
        <taxon>Archaeoglobaceae</taxon>
        <taxon>Ferroglobus</taxon>
    </lineage>
</organism>
<dbReference type="Proteomes" id="UP000002613">
    <property type="component" value="Chromosome"/>
</dbReference>
<gene>
    <name evidence="1" type="ordered locus">Ferp_1464</name>
</gene>
<dbReference type="EMBL" id="CP001899">
    <property type="protein sequence ID" value="ADC65615.1"/>
    <property type="molecule type" value="Genomic_DNA"/>
</dbReference>
<dbReference type="InterPro" id="IPR010863">
    <property type="entry name" value="EarA-like"/>
</dbReference>
<dbReference type="InterPro" id="IPR036388">
    <property type="entry name" value="WH-like_DNA-bd_sf"/>
</dbReference>
<dbReference type="Pfam" id="PF07381">
    <property type="entry name" value="EarA"/>
    <property type="match status" value="1"/>
</dbReference>
<evidence type="ECO:0000313" key="2">
    <source>
        <dbReference type="Proteomes" id="UP000002613"/>
    </source>
</evidence>
<keyword evidence="2" id="KW-1185">Reference proteome</keyword>
<accession>D3RYQ2</accession>
<dbReference type="OrthoDB" id="55560at2157"/>
<protein>
    <recommendedName>
        <fullName evidence="3">Transcriptional regulator</fullName>
    </recommendedName>
</protein>
<name>D3RYQ2_FERPA</name>
<dbReference type="GeneID" id="8778983"/>
<evidence type="ECO:0000313" key="1">
    <source>
        <dbReference type="EMBL" id="ADC65615.1"/>
    </source>
</evidence>
<evidence type="ECO:0008006" key="3">
    <source>
        <dbReference type="Google" id="ProtNLM"/>
    </source>
</evidence>
<reference evidence="2" key="1">
    <citation type="submission" date="2010-02" db="EMBL/GenBank/DDBJ databases">
        <title>Complete sequence of Ferroglobus placidus DSM 10642.</title>
        <authorList>
            <consortium name="US DOE Joint Genome Institute"/>
            <person name="Lucas S."/>
            <person name="Copeland A."/>
            <person name="Lapidus A."/>
            <person name="Cheng J.-F."/>
            <person name="Bruce D."/>
            <person name="Goodwin L."/>
            <person name="Pitluck S."/>
            <person name="Saunders E."/>
            <person name="Brettin T."/>
            <person name="Detter J.C."/>
            <person name="Han C."/>
            <person name="Tapia R."/>
            <person name="Larimer F."/>
            <person name="Land M."/>
            <person name="Hauser L."/>
            <person name="Kyrpides N."/>
            <person name="Ivanova N."/>
            <person name="Holmes D."/>
            <person name="Lovley D."/>
            <person name="Kyrpides N."/>
            <person name="Anderson I.J."/>
            <person name="Woyke T."/>
        </authorList>
    </citation>
    <scope>NUCLEOTIDE SEQUENCE [LARGE SCALE GENOMIC DNA]</scope>
    <source>
        <strain evidence="2">DSM 10642 / AEDII12DO</strain>
    </source>
</reference>
<proteinExistence type="predicted"/>
<dbReference type="STRING" id="589924.Ferp_1464"/>
<dbReference type="AlphaFoldDB" id="D3RYQ2"/>
<dbReference type="KEGG" id="fpl:Ferp_1464"/>
<dbReference type="SUPFAM" id="SSF46785">
    <property type="entry name" value="Winged helix' DNA-binding domain"/>
    <property type="match status" value="1"/>
</dbReference>
<reference evidence="1 2" key="2">
    <citation type="journal article" date="2011" name="Stand. Genomic Sci.">
        <title>Complete genome sequence of Ferroglobus placidus AEDII12DO.</title>
        <authorList>
            <person name="Anderson I."/>
            <person name="Risso C."/>
            <person name="Holmes D."/>
            <person name="Lucas S."/>
            <person name="Copeland A."/>
            <person name="Lapidus A."/>
            <person name="Cheng J.F."/>
            <person name="Bruce D."/>
            <person name="Goodwin L."/>
            <person name="Pitluck S."/>
            <person name="Saunders E."/>
            <person name="Brettin T."/>
            <person name="Detter J.C."/>
            <person name="Han C."/>
            <person name="Tapia R."/>
            <person name="Larimer F."/>
            <person name="Land M."/>
            <person name="Hauser L."/>
            <person name="Woyke T."/>
            <person name="Lovley D."/>
            <person name="Kyrpides N."/>
            <person name="Ivanova N."/>
        </authorList>
    </citation>
    <scope>NUCLEOTIDE SEQUENCE [LARGE SCALE GENOMIC DNA]</scope>
    <source>
        <strain evidence="2">DSM 10642 / AEDII12DO</strain>
    </source>
</reference>